<organism evidence="1">
    <name type="scientific">bioreactor metagenome</name>
    <dbReference type="NCBI Taxonomy" id="1076179"/>
    <lineage>
        <taxon>unclassified sequences</taxon>
        <taxon>metagenomes</taxon>
        <taxon>ecological metagenomes</taxon>
    </lineage>
</organism>
<proteinExistence type="predicted"/>
<dbReference type="EMBL" id="VSSQ01123095">
    <property type="protein sequence ID" value="MPN54652.1"/>
    <property type="molecule type" value="Genomic_DNA"/>
</dbReference>
<evidence type="ECO:0000313" key="1">
    <source>
        <dbReference type="EMBL" id="MPN54652.1"/>
    </source>
</evidence>
<sequence>MQLIIRVRIFVDHHFGYLGKVSLRNAQLARKTDRAAQQPAQHIALVDI</sequence>
<comment type="caution">
    <text evidence="1">The sequence shown here is derived from an EMBL/GenBank/DDBJ whole genome shotgun (WGS) entry which is preliminary data.</text>
</comment>
<dbReference type="AlphaFoldDB" id="A0A645IUX7"/>
<reference evidence="1" key="1">
    <citation type="submission" date="2019-08" db="EMBL/GenBank/DDBJ databases">
        <authorList>
            <person name="Kucharzyk K."/>
            <person name="Murdoch R.W."/>
            <person name="Higgins S."/>
            <person name="Loffler F."/>
        </authorList>
    </citation>
    <scope>NUCLEOTIDE SEQUENCE</scope>
</reference>
<protein>
    <submittedName>
        <fullName evidence="1">Uncharacterized protein</fullName>
    </submittedName>
</protein>
<gene>
    <name evidence="1" type="ORF">SDC9_202324</name>
</gene>
<name>A0A645IUX7_9ZZZZ</name>
<accession>A0A645IUX7</accession>